<dbReference type="InterPro" id="IPR010998">
    <property type="entry name" value="Integrase_recombinase_N"/>
</dbReference>
<dbReference type="RefSeq" id="WP_336406008.1">
    <property type="nucleotide sequence ID" value="NZ_JBAPLU010000029.1"/>
</dbReference>
<dbReference type="Pfam" id="PF14659">
    <property type="entry name" value="Phage_int_SAM_3"/>
    <property type="match status" value="1"/>
</dbReference>
<dbReference type="InterPro" id="IPR044068">
    <property type="entry name" value="CB"/>
</dbReference>
<dbReference type="Pfam" id="PF00589">
    <property type="entry name" value="Phage_integrase"/>
    <property type="match status" value="1"/>
</dbReference>
<feature type="domain" description="Tyr recombinase" evidence="5">
    <location>
        <begin position="177"/>
        <end position="404"/>
    </location>
</feature>
<evidence type="ECO:0000256" key="1">
    <source>
        <dbReference type="ARBA" id="ARBA00022908"/>
    </source>
</evidence>
<dbReference type="SUPFAM" id="SSF56349">
    <property type="entry name" value="DNA breaking-rejoining enzymes"/>
    <property type="match status" value="1"/>
</dbReference>
<name>A0ABU8DYI6_9ACTN</name>
<dbReference type="InterPro" id="IPR050090">
    <property type="entry name" value="Tyrosine_recombinase_XerCD"/>
</dbReference>
<evidence type="ECO:0000256" key="3">
    <source>
        <dbReference type="ARBA" id="ARBA00023172"/>
    </source>
</evidence>
<accession>A0ABU8DYI6</accession>
<dbReference type="PROSITE" id="PS51898">
    <property type="entry name" value="TYR_RECOMBINASE"/>
    <property type="match status" value="1"/>
</dbReference>
<dbReference type="InterPro" id="IPR002104">
    <property type="entry name" value="Integrase_catalytic"/>
</dbReference>
<dbReference type="PROSITE" id="PS51900">
    <property type="entry name" value="CB"/>
    <property type="match status" value="1"/>
</dbReference>
<feature type="domain" description="Core-binding (CB)" evidence="6">
    <location>
        <begin position="73"/>
        <end position="156"/>
    </location>
</feature>
<evidence type="ECO:0000259" key="5">
    <source>
        <dbReference type="PROSITE" id="PS51898"/>
    </source>
</evidence>
<comment type="caution">
    <text evidence="7">The sequence shown here is derived from an EMBL/GenBank/DDBJ whole genome shotgun (WGS) entry which is preliminary data.</text>
</comment>
<dbReference type="Gene3D" id="1.10.150.130">
    <property type="match status" value="1"/>
</dbReference>
<evidence type="ECO:0000259" key="6">
    <source>
        <dbReference type="PROSITE" id="PS51900"/>
    </source>
</evidence>
<keyword evidence="1" id="KW-0229">DNA integration</keyword>
<dbReference type="InterPro" id="IPR004107">
    <property type="entry name" value="Integrase_SAM-like_N"/>
</dbReference>
<reference evidence="7 8" key="1">
    <citation type="submission" date="2024-03" db="EMBL/GenBank/DDBJ databases">
        <title>Draft genome sequence of Klenkia sp. LSe6-5.</title>
        <authorList>
            <person name="Duangmal K."/>
            <person name="Chantavorakit T."/>
        </authorList>
    </citation>
    <scope>NUCLEOTIDE SEQUENCE [LARGE SCALE GENOMIC DNA]</scope>
    <source>
        <strain evidence="7 8">LSe6-5</strain>
    </source>
</reference>
<evidence type="ECO:0000256" key="4">
    <source>
        <dbReference type="PROSITE-ProRule" id="PRU01248"/>
    </source>
</evidence>
<keyword evidence="8" id="KW-1185">Reference proteome</keyword>
<evidence type="ECO:0000313" key="8">
    <source>
        <dbReference type="Proteomes" id="UP001361570"/>
    </source>
</evidence>
<protein>
    <submittedName>
        <fullName evidence="7">Site-specific integrase</fullName>
    </submittedName>
</protein>
<dbReference type="InterPro" id="IPR011010">
    <property type="entry name" value="DNA_brk_join_enz"/>
</dbReference>
<dbReference type="PANTHER" id="PTHR30349:SF91">
    <property type="entry name" value="INTA PROTEIN"/>
    <property type="match status" value="1"/>
</dbReference>
<dbReference type="InterPro" id="IPR013762">
    <property type="entry name" value="Integrase-like_cat_sf"/>
</dbReference>
<dbReference type="CDD" id="cd01189">
    <property type="entry name" value="INT_ICEBs1_C_like"/>
    <property type="match status" value="1"/>
</dbReference>
<dbReference type="PANTHER" id="PTHR30349">
    <property type="entry name" value="PHAGE INTEGRASE-RELATED"/>
    <property type="match status" value="1"/>
</dbReference>
<keyword evidence="3" id="KW-0233">DNA recombination</keyword>
<evidence type="ECO:0000313" key="7">
    <source>
        <dbReference type="EMBL" id="MEI4273892.1"/>
    </source>
</evidence>
<evidence type="ECO:0000256" key="2">
    <source>
        <dbReference type="ARBA" id="ARBA00023125"/>
    </source>
</evidence>
<dbReference type="Proteomes" id="UP001361570">
    <property type="component" value="Unassembled WGS sequence"/>
</dbReference>
<sequence length="414" mass="45205">MARRGTGEGSIYPATRDARGRPTSWRAAVVVGWVDGKPQRKYLRGATRGEVATKLAAATQARDDGVLRPGSTPTVAEWLHHWLDVVAADRLRESTRAGYEGHLRRYLVPLLGRHRLDKLRPEHIDRAWAELAGRGLAPATVRQSHRILSRALTIAVRRGHLARNPCQLIDGPAVSRAEVPALTPAQARSLVTAAAEDRLASRWTVAVALGLRQGEALGLAWDEVDLDAGTIRVRRAIQRQQVRHGCGRAGQGWACGKRRGADCPQRHGGGLVVVEPKSARSHRTVAMPVELVAQLRARRTAQLQERLVAGSRWRGGELGDLVWTQPDGAPIDHRADWQAWRDLCDRAGVPRLRVHDARHTAATLMLVQGIPARVVMGVLGHSTIQLTLDTYSHVVPELAEQAAAAMSTALWGPS</sequence>
<keyword evidence="2 4" id="KW-0238">DNA-binding</keyword>
<organism evidence="7 8">
    <name type="scientific">Klenkia sesuvii</name>
    <dbReference type="NCBI Taxonomy" id="3103137"/>
    <lineage>
        <taxon>Bacteria</taxon>
        <taxon>Bacillati</taxon>
        <taxon>Actinomycetota</taxon>
        <taxon>Actinomycetes</taxon>
        <taxon>Geodermatophilales</taxon>
        <taxon>Geodermatophilaceae</taxon>
        <taxon>Klenkia</taxon>
    </lineage>
</organism>
<dbReference type="Gene3D" id="1.10.443.10">
    <property type="entry name" value="Intergrase catalytic core"/>
    <property type="match status" value="1"/>
</dbReference>
<proteinExistence type="predicted"/>
<gene>
    <name evidence="7" type="ORF">TEK04_19400</name>
</gene>
<dbReference type="EMBL" id="JBAPLU010000029">
    <property type="protein sequence ID" value="MEI4273892.1"/>
    <property type="molecule type" value="Genomic_DNA"/>
</dbReference>